<keyword evidence="2" id="KW-0472">Membrane</keyword>
<evidence type="ECO:0000256" key="1">
    <source>
        <dbReference type="SAM" id="MobiDB-lite"/>
    </source>
</evidence>
<dbReference type="OrthoDB" id="1340494at2"/>
<feature type="region of interest" description="Disordered" evidence="1">
    <location>
        <begin position="121"/>
        <end position="165"/>
    </location>
</feature>
<gene>
    <name evidence="3" type="ORF">SAMN05216490_0653</name>
</gene>
<sequence length="296" mass="33931">MFEDYELAILRDYREKKSKGDLLNNMMHPTPAKLKKESVAVFDRRYQRGDEVMLRSFFELSADTETFRLAIKKWETDKFRPLNLVLNKGPLKTDEKNIELLAWLIDFKPRPYALWLNDQKSKTETTPVKPEEKLSKEQDPPAQADQEEVGETEKGLPDTTTTTGGTLKRTPPVLVYGVLIAVIALMGYVLLKHRTPAGGEKCMYWTGDHYELIACNERPDDTTVTVIGLDSNKMIHFRRITRADTLTAASIGKVWYIKINDSIEYYTAPGEHPIHPERRLLPLTAHILNIHPRKPG</sequence>
<evidence type="ECO:0000313" key="3">
    <source>
        <dbReference type="EMBL" id="SDS16412.1"/>
    </source>
</evidence>
<organism evidence="3 4">
    <name type="scientific">Mucilaginibacter mallensis</name>
    <dbReference type="NCBI Taxonomy" id="652787"/>
    <lineage>
        <taxon>Bacteria</taxon>
        <taxon>Pseudomonadati</taxon>
        <taxon>Bacteroidota</taxon>
        <taxon>Sphingobacteriia</taxon>
        <taxon>Sphingobacteriales</taxon>
        <taxon>Sphingobacteriaceae</taxon>
        <taxon>Mucilaginibacter</taxon>
    </lineage>
</organism>
<protein>
    <submittedName>
        <fullName evidence="3">Uncharacterized protein</fullName>
    </submittedName>
</protein>
<dbReference type="EMBL" id="LT629740">
    <property type="protein sequence ID" value="SDS16412.1"/>
    <property type="molecule type" value="Genomic_DNA"/>
</dbReference>
<feature type="transmembrane region" description="Helical" evidence="2">
    <location>
        <begin position="173"/>
        <end position="191"/>
    </location>
</feature>
<dbReference type="RefSeq" id="WP_091369175.1">
    <property type="nucleotide sequence ID" value="NZ_LT629740.1"/>
</dbReference>
<dbReference type="STRING" id="652787.SAMN05216490_0653"/>
<keyword evidence="2" id="KW-1133">Transmembrane helix</keyword>
<reference evidence="3 4" key="1">
    <citation type="submission" date="2016-10" db="EMBL/GenBank/DDBJ databases">
        <authorList>
            <person name="de Groot N.N."/>
        </authorList>
    </citation>
    <scope>NUCLEOTIDE SEQUENCE [LARGE SCALE GENOMIC DNA]</scope>
    <source>
        <strain evidence="3 4">MP1X4</strain>
    </source>
</reference>
<keyword evidence="2" id="KW-0812">Transmembrane</keyword>
<proteinExistence type="predicted"/>
<dbReference type="AlphaFoldDB" id="A0A1H1PYW3"/>
<accession>A0A1H1PYW3</accession>
<evidence type="ECO:0000256" key="2">
    <source>
        <dbReference type="SAM" id="Phobius"/>
    </source>
</evidence>
<feature type="compositionally biased region" description="Basic and acidic residues" evidence="1">
    <location>
        <begin position="121"/>
        <end position="139"/>
    </location>
</feature>
<dbReference type="Proteomes" id="UP000199679">
    <property type="component" value="Chromosome I"/>
</dbReference>
<keyword evidence="4" id="KW-1185">Reference proteome</keyword>
<evidence type="ECO:0000313" key="4">
    <source>
        <dbReference type="Proteomes" id="UP000199679"/>
    </source>
</evidence>
<name>A0A1H1PYW3_MUCMA</name>